<name>A0A8H6HVT3_9AGAR</name>
<comment type="caution">
    <text evidence="3">The sequence shown here is derived from an EMBL/GenBank/DDBJ whole genome shotgun (WGS) entry which is preliminary data.</text>
</comment>
<gene>
    <name evidence="3" type="ORF">DFP72DRAFT_449602</name>
</gene>
<feature type="compositionally biased region" description="Polar residues" evidence="1">
    <location>
        <begin position="1100"/>
        <end position="1132"/>
    </location>
</feature>
<feature type="region of interest" description="Disordered" evidence="1">
    <location>
        <begin position="447"/>
        <end position="504"/>
    </location>
</feature>
<feature type="compositionally biased region" description="Basic and acidic residues" evidence="1">
    <location>
        <begin position="862"/>
        <end position="873"/>
    </location>
</feature>
<dbReference type="PANTHER" id="PTHR28093:SF1">
    <property type="entry name" value="MORPHOGENESIS-RELATED PROTEIN MSB1"/>
    <property type="match status" value="1"/>
</dbReference>
<feature type="compositionally biased region" description="Pro residues" evidence="1">
    <location>
        <begin position="768"/>
        <end position="788"/>
    </location>
</feature>
<feature type="region of interest" description="Disordered" evidence="1">
    <location>
        <begin position="758"/>
        <end position="826"/>
    </location>
</feature>
<feature type="region of interest" description="Disordered" evidence="1">
    <location>
        <begin position="843"/>
        <end position="1001"/>
    </location>
</feature>
<feature type="compositionally biased region" description="Pro residues" evidence="1">
    <location>
        <begin position="1064"/>
        <end position="1081"/>
    </location>
</feature>
<feature type="region of interest" description="Disordered" evidence="1">
    <location>
        <begin position="1"/>
        <end position="113"/>
    </location>
</feature>
<evidence type="ECO:0000256" key="1">
    <source>
        <dbReference type="SAM" id="MobiDB-lite"/>
    </source>
</evidence>
<feature type="domain" description="Meiotically up-regulated protein Msb1/Mug8" evidence="2">
    <location>
        <begin position="128"/>
        <end position="329"/>
    </location>
</feature>
<feature type="compositionally biased region" description="Polar residues" evidence="1">
    <location>
        <begin position="1"/>
        <end position="16"/>
    </location>
</feature>
<evidence type="ECO:0000259" key="2">
    <source>
        <dbReference type="Pfam" id="PF08101"/>
    </source>
</evidence>
<feature type="compositionally biased region" description="Low complexity" evidence="1">
    <location>
        <begin position="816"/>
        <end position="826"/>
    </location>
</feature>
<protein>
    <recommendedName>
        <fullName evidence="2">Meiotically up-regulated protein Msb1/Mug8 domain-containing protein</fullName>
    </recommendedName>
</protein>
<reference evidence="3 4" key="1">
    <citation type="submission" date="2020-07" db="EMBL/GenBank/DDBJ databases">
        <title>Comparative genomics of pyrophilous fungi reveals a link between fire events and developmental genes.</title>
        <authorList>
            <consortium name="DOE Joint Genome Institute"/>
            <person name="Steindorff A.S."/>
            <person name="Carver A."/>
            <person name="Calhoun S."/>
            <person name="Stillman K."/>
            <person name="Liu H."/>
            <person name="Lipzen A."/>
            <person name="Pangilinan J."/>
            <person name="Labutti K."/>
            <person name="Bruns T.D."/>
            <person name="Grigoriev I.V."/>
        </authorList>
    </citation>
    <scope>NUCLEOTIDE SEQUENCE [LARGE SCALE GENOMIC DNA]</scope>
    <source>
        <strain evidence="3 4">CBS 144469</strain>
    </source>
</reference>
<keyword evidence="4" id="KW-1185">Reference proteome</keyword>
<sequence length="1295" mass="140747">MPSLFSRSRTFSTPNKKNAPAQDDPYDEFGRAASRLGSVTLSSKKDKKKGRDQAKRSGTLPASALDVDEQHFQFPDGTFLPLNLERPRSEQPPPPDAAGQQGPPPPPRAPDNDYGYLCYDRHVVLGLEQLERLVDVVANELETRGGITTPFIFNNTALDISSSRIKRLIHSFVATCAAPGEREAQAADLKWREEAQFAGPHELGMCLRWGLARVIRSVGGQDVRGLVSWEHYSEWRDAEAALRFPPAHFQMFLPELAPPLQFIIVRLLSLLARLIANSTASGHTPPTLSPLFGPLFFGLGPPTLAFHHAYIHYLRAANAMEHIILAFIRWQDAPRSSSGSATGSAAGLGVPIRLKEWIKGYPANLPFLQNPKAKPQPRKGSRTVRVMSVRRNVRMYSADLVKSASTWGQKTPASSIQSSFALSKEWERIAPGTLKLPPRYSDPYKKRMNMSNSFHPEVSPGSFASSSASSTQTAPSLSLSSTLSSDSSSSEYFGLGNPSTERSADNFRSLTDMKWGEFEDMGFSSIGNDKKLQFDLTESARQERKSKRQTLDWNDFSSAGFSRMDAPLSATLQFSTPVVNTVSTWPAQQAEMHRKLKKQQKALPSFGWDTEPVIGNEEVIEAAFLDVFCDLIYGGGWMDLERGEALDRDCNWALVEYKSLPPARSTVVGGSDPRTDTTLILFEEFVPLEYRQQLAIPAKARRRLPSLFSPSKQKQWKQAATLNGRPYVVGHVPRSPSFREVEFEGMLQGSVGTKVISLSKQRDIRPQPTAPPLPPLPDYPIPPPPSRPAPTLNTLSTPSPSVEPLMETPSKKSRFRLPVSPSVRRSSMVPAEYSTVEFQTRMASYSDDEHNGGEPDDEDEEEKQRRRESRSDAWVDILVGAQGRRMESQAAAGAGADGRRRAIVRRSDPDMASMEVAQVLAAVGKRSVSPGSDVDEVETVPRHHRLRHDEEDDDRTGESGSQLAYDQTTDGGHTSGSHGVDVDGGYEGEGEVDEELAPILNARQMAREQRRLGYFDLHPERRPASQMEDPRERLARDSVSDDESEEQVAPIAGFGGSPGSLRPLPRPPGAAAPPPPPPALTPAPTQQPQIETRRVPDIKVSTNAASNGLQQQPPAAQESARTPTGTGATSKTAALIELYRERERTGSVPHPSSAPVVVAPLNVPSRLPVRSASLPVKDKDKVAAPSSSPSSVSPSGIPVPVPVTLPVSLPVSAPVAVVGSVGGGSGPLLPPPAGPGANSSSPRISSPSKVVVGGEGEPVVLPVPVPAFVDPGRASPARYVHGAPLQNVLEEEEEE</sequence>
<evidence type="ECO:0000313" key="4">
    <source>
        <dbReference type="Proteomes" id="UP000521943"/>
    </source>
</evidence>
<feature type="compositionally biased region" description="Pro residues" evidence="1">
    <location>
        <begin position="90"/>
        <end position="109"/>
    </location>
</feature>
<dbReference type="InterPro" id="IPR037508">
    <property type="entry name" value="Msb1/Mug8"/>
</dbReference>
<feature type="compositionally biased region" description="Low complexity" evidence="1">
    <location>
        <begin position="969"/>
        <end position="979"/>
    </location>
</feature>
<organism evidence="3 4">
    <name type="scientific">Ephemerocybe angulata</name>
    <dbReference type="NCBI Taxonomy" id="980116"/>
    <lineage>
        <taxon>Eukaryota</taxon>
        <taxon>Fungi</taxon>
        <taxon>Dikarya</taxon>
        <taxon>Basidiomycota</taxon>
        <taxon>Agaricomycotina</taxon>
        <taxon>Agaricomycetes</taxon>
        <taxon>Agaricomycetidae</taxon>
        <taxon>Agaricales</taxon>
        <taxon>Agaricineae</taxon>
        <taxon>Psathyrellaceae</taxon>
        <taxon>Ephemerocybe</taxon>
    </lineage>
</organism>
<feature type="compositionally biased region" description="Acidic residues" evidence="1">
    <location>
        <begin position="984"/>
        <end position="996"/>
    </location>
</feature>
<feature type="compositionally biased region" description="Low complexity" evidence="1">
    <location>
        <begin position="462"/>
        <end position="490"/>
    </location>
</feature>
<dbReference type="Pfam" id="PF08101">
    <property type="entry name" value="Msb1-Mug8_dom"/>
    <property type="match status" value="1"/>
</dbReference>
<feature type="compositionally biased region" description="Low complexity" evidence="1">
    <location>
        <begin position="1235"/>
        <end position="1253"/>
    </location>
</feature>
<dbReference type="InterPro" id="IPR012965">
    <property type="entry name" value="Msb1/Mug8_dom"/>
</dbReference>
<evidence type="ECO:0000313" key="3">
    <source>
        <dbReference type="EMBL" id="KAF6752716.1"/>
    </source>
</evidence>
<feature type="compositionally biased region" description="Low complexity" evidence="1">
    <location>
        <begin position="1185"/>
        <end position="1196"/>
    </location>
</feature>
<feature type="compositionally biased region" description="Polar residues" evidence="1">
    <location>
        <begin position="958"/>
        <end position="968"/>
    </location>
</feature>
<dbReference type="Proteomes" id="UP000521943">
    <property type="component" value="Unassembled WGS sequence"/>
</dbReference>
<feature type="region of interest" description="Disordered" evidence="1">
    <location>
        <begin position="1168"/>
        <end position="1199"/>
    </location>
</feature>
<dbReference type="OrthoDB" id="3362494at2759"/>
<dbReference type="EMBL" id="JACGCI010000043">
    <property type="protein sequence ID" value="KAF6752716.1"/>
    <property type="molecule type" value="Genomic_DNA"/>
</dbReference>
<proteinExistence type="predicted"/>
<feature type="region of interest" description="Disordered" evidence="1">
    <location>
        <begin position="1220"/>
        <end position="1253"/>
    </location>
</feature>
<dbReference type="PANTHER" id="PTHR28093">
    <property type="entry name" value="MORPHOGENESIS-RELATED PROTEIN MSB1"/>
    <property type="match status" value="1"/>
</dbReference>
<feature type="region of interest" description="Disordered" evidence="1">
    <location>
        <begin position="1014"/>
        <end position="1132"/>
    </location>
</feature>
<feature type="compositionally biased region" description="Basic and acidic residues" evidence="1">
    <location>
        <begin position="1014"/>
        <end position="1039"/>
    </location>
</feature>
<feature type="compositionally biased region" description="Polar residues" evidence="1">
    <location>
        <begin position="791"/>
        <end position="800"/>
    </location>
</feature>
<feature type="compositionally biased region" description="Basic and acidic residues" evidence="1">
    <location>
        <begin position="897"/>
        <end position="909"/>
    </location>
</feature>
<accession>A0A8H6HVT3</accession>